<dbReference type="GO" id="GO:0008270">
    <property type="term" value="F:zinc ion binding"/>
    <property type="evidence" value="ECO:0007669"/>
    <property type="project" value="UniProtKB-KW"/>
</dbReference>
<dbReference type="PANTHER" id="PTHR47442:SF1">
    <property type="entry name" value="MYND-TYPE ZINC FINGER PROTEIN MUB1"/>
    <property type="match status" value="1"/>
</dbReference>
<evidence type="ECO:0000256" key="2">
    <source>
        <dbReference type="ARBA" id="ARBA00010655"/>
    </source>
</evidence>
<organism evidence="10 11">
    <name type="scientific">Australozyma saopauloensis</name>
    <dbReference type="NCBI Taxonomy" id="291208"/>
    <lineage>
        <taxon>Eukaryota</taxon>
        <taxon>Fungi</taxon>
        <taxon>Dikarya</taxon>
        <taxon>Ascomycota</taxon>
        <taxon>Saccharomycotina</taxon>
        <taxon>Pichiomycetes</taxon>
        <taxon>Metschnikowiaceae</taxon>
        <taxon>Australozyma</taxon>
    </lineage>
</organism>
<dbReference type="Gene3D" id="6.10.140.2220">
    <property type="match status" value="1"/>
</dbReference>
<feature type="region of interest" description="Disordered" evidence="8">
    <location>
        <begin position="776"/>
        <end position="833"/>
    </location>
</feature>
<dbReference type="AlphaFoldDB" id="A0AAX4HEC5"/>
<keyword evidence="11" id="KW-1185">Reference proteome</keyword>
<comment type="subcellular location">
    <subcellularLocation>
        <location evidence="1">Cytoplasm</location>
    </subcellularLocation>
</comment>
<evidence type="ECO:0000256" key="7">
    <source>
        <dbReference type="PROSITE-ProRule" id="PRU00134"/>
    </source>
</evidence>
<accession>A0AAX4HEC5</accession>
<dbReference type="GO" id="GO:0007163">
    <property type="term" value="P:establishment or maintenance of cell polarity"/>
    <property type="evidence" value="ECO:0007669"/>
    <property type="project" value="TreeGrafter"/>
</dbReference>
<comment type="similarity">
    <text evidence="2">Belongs to the MUB1/samB family.</text>
</comment>
<name>A0AAX4HEC5_9ASCO</name>
<protein>
    <recommendedName>
        <fullName evidence="9">MYND-type domain-containing protein</fullName>
    </recommendedName>
</protein>
<dbReference type="GO" id="GO:0006511">
    <property type="term" value="P:ubiquitin-dependent protein catabolic process"/>
    <property type="evidence" value="ECO:0007669"/>
    <property type="project" value="TreeGrafter"/>
</dbReference>
<dbReference type="PANTHER" id="PTHR47442">
    <property type="entry name" value="MYND-TYPE ZINC FINGER PROTEIN MUB1"/>
    <property type="match status" value="1"/>
</dbReference>
<evidence type="ECO:0000256" key="5">
    <source>
        <dbReference type="ARBA" id="ARBA00022771"/>
    </source>
</evidence>
<evidence type="ECO:0000256" key="1">
    <source>
        <dbReference type="ARBA" id="ARBA00004496"/>
    </source>
</evidence>
<dbReference type="PROSITE" id="PS50865">
    <property type="entry name" value="ZF_MYND_2"/>
    <property type="match status" value="1"/>
</dbReference>
<dbReference type="Pfam" id="PF01753">
    <property type="entry name" value="zf-MYND"/>
    <property type="match status" value="1"/>
</dbReference>
<reference evidence="10 11" key="1">
    <citation type="submission" date="2023-10" db="EMBL/GenBank/DDBJ databases">
        <title>Draft Genome Sequence of Candida saopaulonensis from a very Premature Infant with Sepsis.</title>
        <authorList>
            <person name="Ning Y."/>
            <person name="Dai R."/>
            <person name="Xiao M."/>
            <person name="Xu Y."/>
            <person name="Yan Q."/>
            <person name="Zhang L."/>
        </authorList>
    </citation>
    <scope>NUCLEOTIDE SEQUENCE [LARGE SCALE GENOMIC DNA]</scope>
    <source>
        <strain evidence="10 11">19XY460</strain>
    </source>
</reference>
<feature type="region of interest" description="Disordered" evidence="8">
    <location>
        <begin position="542"/>
        <end position="572"/>
    </location>
</feature>
<keyword evidence="5 7" id="KW-0863">Zinc-finger</keyword>
<evidence type="ECO:0000256" key="4">
    <source>
        <dbReference type="ARBA" id="ARBA00022723"/>
    </source>
</evidence>
<dbReference type="RefSeq" id="XP_062879123.1">
    <property type="nucleotide sequence ID" value="XM_063023053.1"/>
</dbReference>
<sequence length="833" mass="92412">MRESNYRSIANNRAAVTITTSLYDRRALDVTSDKPLVNSLNHLTYLVSSSAKVRETLANDGGIERLVAILHECQSCRFASLDALHTSEQKLLTAWKWTLAFQCIVLIGTRGTEKIRQKVVCAGMLPVIATIFDNYRCLRDHAFAAGQSTVTGPPACPYMMGQFDNATATGGTALAPGNNGLPGMATVPQNGPAGGFGLALQPNMATDNIIPQAGTFMDIRLPGNGPAAPTTANVVPPTGFAPAATATAPTAAVPVATNPFFQPTAPNPIPSLYMFPLGNQSPVVENTNRYQLNALGGLTCDDYDKLTIPELLKLVKNDAASSPSTLESNPGIAIRRRYLTVLLLNKLKESKENELPMSYLSDDNSIEMDTNLNFLMDLYLQDERSIQTSNTISTKIAPRNFTDKGIIIPRDDDVVWCLQLLAYVSKYPYLKDILQNTHLIPNMSIRERQLRMLTTEKIGSSNQRGLGRRPIGNRETLVPKSRKGRLFTPNTLPGSHVGSSNNVNTFIDGCDPSLDHLCDDLNIRNETFSLAGNTIEQYEKVNHTASSTEDNHESDVDLDDFDEDSDHKAKDDDEEVDEYLSQFEDNVTLQTPNSTHLSSMYDSIVDAESISHDLERRLALNHLSSKMSRLAKLESQKLSNAIIDKRLEQKNNYAETWNYNTYQHFDIDEDTHDGFTDVDESLLQYQKINLFPMVEQFTFYGGTDMYYWSGVIMRNSCRRNDFKGGVRQCGNLECGKWEKYPREFSKCKRCKRTKYCSRECQTRAWTCHKNWCVPSNSSNSTATNDSVPTQADANTERAGNVATAGSDGEGIAFSSSEYQLAHPSDQDSQPMDL</sequence>
<evidence type="ECO:0000256" key="8">
    <source>
        <dbReference type="SAM" id="MobiDB-lite"/>
    </source>
</evidence>
<dbReference type="EMBL" id="CP138898">
    <property type="protein sequence ID" value="WPK26743.1"/>
    <property type="molecule type" value="Genomic_DNA"/>
</dbReference>
<keyword evidence="4" id="KW-0479">Metal-binding</keyword>
<dbReference type="Proteomes" id="UP001338582">
    <property type="component" value="Chromosome 5"/>
</dbReference>
<dbReference type="GO" id="GO:1990304">
    <property type="term" value="C:MUB1-RAD6-UBR2 ubiquitin ligase complex"/>
    <property type="evidence" value="ECO:0007669"/>
    <property type="project" value="TreeGrafter"/>
</dbReference>
<proteinExistence type="inferred from homology"/>
<feature type="domain" description="MYND-type" evidence="9">
    <location>
        <begin position="731"/>
        <end position="772"/>
    </location>
</feature>
<dbReference type="SUPFAM" id="SSF144232">
    <property type="entry name" value="HIT/MYND zinc finger-like"/>
    <property type="match status" value="1"/>
</dbReference>
<keyword evidence="3" id="KW-0963">Cytoplasm</keyword>
<evidence type="ECO:0000256" key="6">
    <source>
        <dbReference type="ARBA" id="ARBA00022833"/>
    </source>
</evidence>
<dbReference type="GeneID" id="88175166"/>
<evidence type="ECO:0000259" key="9">
    <source>
        <dbReference type="PROSITE" id="PS50865"/>
    </source>
</evidence>
<dbReference type="InterPro" id="IPR051664">
    <property type="entry name" value="MYND-type_zinc_finger"/>
</dbReference>
<dbReference type="InterPro" id="IPR002893">
    <property type="entry name" value="Znf_MYND"/>
</dbReference>
<evidence type="ECO:0000256" key="3">
    <source>
        <dbReference type="ARBA" id="ARBA00022490"/>
    </source>
</evidence>
<feature type="compositionally biased region" description="Low complexity" evidence="8">
    <location>
        <begin position="776"/>
        <end position="786"/>
    </location>
</feature>
<dbReference type="KEGG" id="asau:88175166"/>
<keyword evidence="6" id="KW-0862">Zinc</keyword>
<dbReference type="GO" id="GO:0005737">
    <property type="term" value="C:cytoplasm"/>
    <property type="evidence" value="ECO:0007669"/>
    <property type="project" value="UniProtKB-SubCell"/>
</dbReference>
<gene>
    <name evidence="10" type="ORF">PUMCH_004104</name>
</gene>
<evidence type="ECO:0000313" key="11">
    <source>
        <dbReference type="Proteomes" id="UP001338582"/>
    </source>
</evidence>
<evidence type="ECO:0000313" key="10">
    <source>
        <dbReference type="EMBL" id="WPK26743.1"/>
    </source>
</evidence>